<organism evidence="2 3">
    <name type="scientific">Onychostoma macrolepis</name>
    <dbReference type="NCBI Taxonomy" id="369639"/>
    <lineage>
        <taxon>Eukaryota</taxon>
        <taxon>Metazoa</taxon>
        <taxon>Chordata</taxon>
        <taxon>Craniata</taxon>
        <taxon>Vertebrata</taxon>
        <taxon>Euteleostomi</taxon>
        <taxon>Actinopterygii</taxon>
        <taxon>Neopterygii</taxon>
        <taxon>Teleostei</taxon>
        <taxon>Ostariophysi</taxon>
        <taxon>Cypriniformes</taxon>
        <taxon>Cyprinidae</taxon>
        <taxon>Acrossocheilinae</taxon>
        <taxon>Onychostoma</taxon>
    </lineage>
</organism>
<dbReference type="EMBL" id="JAAMOB010000098">
    <property type="protein sequence ID" value="KAF4094556.1"/>
    <property type="molecule type" value="Genomic_DNA"/>
</dbReference>
<name>A0A7J6BI12_9TELE</name>
<feature type="region of interest" description="Disordered" evidence="1">
    <location>
        <begin position="102"/>
        <end position="200"/>
    </location>
</feature>
<dbReference type="AlphaFoldDB" id="A0A7J6BI12"/>
<proteinExistence type="predicted"/>
<accession>A0A7J6BI12</accession>
<gene>
    <name evidence="2" type="ORF">G5714_024728</name>
</gene>
<dbReference type="Proteomes" id="UP000579812">
    <property type="component" value="Unassembled WGS sequence"/>
</dbReference>
<evidence type="ECO:0000313" key="2">
    <source>
        <dbReference type="EMBL" id="KAF4094556.1"/>
    </source>
</evidence>
<protein>
    <submittedName>
        <fullName evidence="2">Uncharacterized protein</fullName>
    </submittedName>
</protein>
<feature type="compositionally biased region" description="Basic and acidic residues" evidence="1">
    <location>
        <begin position="117"/>
        <end position="129"/>
    </location>
</feature>
<feature type="compositionally biased region" description="Basic and acidic residues" evidence="1">
    <location>
        <begin position="143"/>
        <end position="155"/>
    </location>
</feature>
<comment type="caution">
    <text evidence="2">The sequence shown here is derived from an EMBL/GenBank/DDBJ whole genome shotgun (WGS) entry which is preliminary data.</text>
</comment>
<keyword evidence="3" id="KW-1185">Reference proteome</keyword>
<evidence type="ECO:0000256" key="1">
    <source>
        <dbReference type="SAM" id="MobiDB-lite"/>
    </source>
</evidence>
<reference evidence="2 3" key="1">
    <citation type="submission" date="2020-04" db="EMBL/GenBank/DDBJ databases">
        <title>Chromosome-level genome assembly of a cyprinid fish Onychostoma macrolepis by integration of Nanopore Sequencing, Bionano and Hi-C technology.</title>
        <authorList>
            <person name="Wang D."/>
        </authorList>
    </citation>
    <scope>NUCLEOTIDE SEQUENCE [LARGE SCALE GENOMIC DNA]</scope>
    <source>
        <strain evidence="2">SWU-2019</strain>
        <tissue evidence="2">Muscle</tissue>
    </source>
</reference>
<evidence type="ECO:0000313" key="3">
    <source>
        <dbReference type="Proteomes" id="UP000579812"/>
    </source>
</evidence>
<sequence length="200" mass="21304">MVRLVFAPIPRSDDRFARQTAMGPPPEFPLASPCPGIVHHLSVPSHTPSSTCPAVRARRTPWSVFQDGSGGWPTAADLEHPLRGPDPRLTALARVGDGLRTVRLPTHTPGARGPAPPRREERRREDTAHDPVSGKVGAWGLCKAHDPEAASHLRPDPSWPNRAGRAHRRKKCADGGRANGRAAVPTKGIHAPTGPTGPAG</sequence>